<gene>
    <name evidence="1" type="ORF">LCGC14_1722750</name>
</gene>
<proteinExistence type="predicted"/>
<comment type="caution">
    <text evidence="1">The sequence shown here is derived from an EMBL/GenBank/DDBJ whole genome shotgun (WGS) entry which is preliminary data.</text>
</comment>
<protein>
    <submittedName>
        <fullName evidence="1">Uncharacterized protein</fullName>
    </submittedName>
</protein>
<sequence length="147" mass="16439">MDQGKGREGKGRYLMGTRLCCEADVRFDLYQCTGLDKAVKAFASGLRATWILDLLAKCRVWARMADRPLPTCPGLDKSTWLETLDELVRRRLGDRHCLECNEFFDSKKVVKCMVGLGRSETHIGPATRPIDAFVCPHCGSTLSEEIG</sequence>
<dbReference type="EMBL" id="LAZR01015525">
    <property type="protein sequence ID" value="KKM09625.1"/>
    <property type="molecule type" value="Genomic_DNA"/>
</dbReference>
<accession>A0A0F9HZM6</accession>
<name>A0A0F9HZM6_9ZZZZ</name>
<reference evidence="1" key="1">
    <citation type="journal article" date="2015" name="Nature">
        <title>Complex archaea that bridge the gap between prokaryotes and eukaryotes.</title>
        <authorList>
            <person name="Spang A."/>
            <person name="Saw J.H."/>
            <person name="Jorgensen S.L."/>
            <person name="Zaremba-Niedzwiedzka K."/>
            <person name="Martijn J."/>
            <person name="Lind A.E."/>
            <person name="van Eijk R."/>
            <person name="Schleper C."/>
            <person name="Guy L."/>
            <person name="Ettema T.J."/>
        </authorList>
    </citation>
    <scope>NUCLEOTIDE SEQUENCE</scope>
</reference>
<evidence type="ECO:0000313" key="1">
    <source>
        <dbReference type="EMBL" id="KKM09625.1"/>
    </source>
</evidence>
<dbReference type="AlphaFoldDB" id="A0A0F9HZM6"/>
<organism evidence="1">
    <name type="scientific">marine sediment metagenome</name>
    <dbReference type="NCBI Taxonomy" id="412755"/>
    <lineage>
        <taxon>unclassified sequences</taxon>
        <taxon>metagenomes</taxon>
        <taxon>ecological metagenomes</taxon>
    </lineage>
</organism>